<feature type="domain" description="Zinc finger PHD-type" evidence="6">
    <location>
        <begin position="603"/>
        <end position="664"/>
    </location>
</feature>
<reference evidence="7 8" key="1">
    <citation type="submission" date="2021-05" db="EMBL/GenBank/DDBJ databases">
        <title>Genome Assembly of Synthetic Allotetraploid Brassica napus Reveals Homoeologous Exchanges between Subgenomes.</title>
        <authorList>
            <person name="Davis J.T."/>
        </authorList>
    </citation>
    <scope>NUCLEOTIDE SEQUENCE [LARGE SCALE GENOMIC DNA]</scope>
    <source>
        <strain evidence="8">cv. Da-Ae</strain>
        <tissue evidence="7">Seedling</tissue>
    </source>
</reference>
<dbReference type="SMART" id="SM00109">
    <property type="entry name" value="C1"/>
    <property type="match status" value="4"/>
</dbReference>
<evidence type="ECO:0000259" key="5">
    <source>
        <dbReference type="SMART" id="SM00109"/>
    </source>
</evidence>
<keyword evidence="2" id="KW-0677">Repeat</keyword>
<evidence type="ECO:0000256" key="3">
    <source>
        <dbReference type="ARBA" id="ARBA00022771"/>
    </source>
</evidence>
<evidence type="ECO:0000256" key="2">
    <source>
        <dbReference type="ARBA" id="ARBA00022737"/>
    </source>
</evidence>
<feature type="domain" description="Phorbol-ester/DAG-type" evidence="5">
    <location>
        <begin position="406"/>
        <end position="457"/>
    </location>
</feature>
<feature type="domain" description="Zinc finger PHD-type" evidence="6">
    <location>
        <begin position="507"/>
        <end position="568"/>
    </location>
</feature>
<feature type="domain" description="Zinc finger PHD-type" evidence="6">
    <location>
        <begin position="916"/>
        <end position="975"/>
    </location>
</feature>
<proteinExistence type="predicted"/>
<feature type="domain" description="Phorbol-ester/DAG-type" evidence="5">
    <location>
        <begin position="902"/>
        <end position="947"/>
    </location>
</feature>
<gene>
    <name evidence="7" type="ORF">HID58_073990</name>
</gene>
<dbReference type="Pfam" id="PF22926">
    <property type="entry name" value="C1-like_CT"/>
    <property type="match status" value="2"/>
</dbReference>
<evidence type="ECO:0000313" key="7">
    <source>
        <dbReference type="EMBL" id="KAH0866968.1"/>
    </source>
</evidence>
<dbReference type="InterPro" id="IPR001965">
    <property type="entry name" value="Znf_PHD"/>
</dbReference>
<comment type="caution">
    <text evidence="7">The sequence shown here is derived from an EMBL/GenBank/DDBJ whole genome shotgun (WGS) entry which is preliminary data.</text>
</comment>
<name>A0ABQ7YI39_BRANA</name>
<organism evidence="7 8">
    <name type="scientific">Brassica napus</name>
    <name type="common">Rape</name>
    <dbReference type="NCBI Taxonomy" id="3708"/>
    <lineage>
        <taxon>Eukaryota</taxon>
        <taxon>Viridiplantae</taxon>
        <taxon>Streptophyta</taxon>
        <taxon>Embryophyta</taxon>
        <taxon>Tracheophyta</taxon>
        <taxon>Spermatophyta</taxon>
        <taxon>Magnoliopsida</taxon>
        <taxon>eudicotyledons</taxon>
        <taxon>Gunneridae</taxon>
        <taxon>Pentapetalae</taxon>
        <taxon>rosids</taxon>
        <taxon>malvids</taxon>
        <taxon>Brassicales</taxon>
        <taxon>Brassicaceae</taxon>
        <taxon>Brassiceae</taxon>
        <taxon>Brassica</taxon>
    </lineage>
</organism>
<evidence type="ECO:0000256" key="1">
    <source>
        <dbReference type="ARBA" id="ARBA00022723"/>
    </source>
</evidence>
<keyword evidence="4" id="KW-0862">Zinc</keyword>
<feature type="domain" description="Phorbol-ester/DAG-type" evidence="5">
    <location>
        <begin position="354"/>
        <end position="400"/>
    </location>
</feature>
<dbReference type="InterPro" id="IPR046349">
    <property type="entry name" value="C1-like_sf"/>
</dbReference>
<dbReference type="Pfam" id="PF03107">
    <property type="entry name" value="C1_2"/>
    <property type="match status" value="5"/>
</dbReference>
<feature type="domain" description="Zinc finger PHD-type" evidence="6">
    <location>
        <begin position="368"/>
        <end position="427"/>
    </location>
</feature>
<evidence type="ECO:0000256" key="4">
    <source>
        <dbReference type="ARBA" id="ARBA00022833"/>
    </source>
</evidence>
<dbReference type="Proteomes" id="UP000824890">
    <property type="component" value="Unassembled WGS sequence"/>
</dbReference>
<dbReference type="InterPro" id="IPR053192">
    <property type="entry name" value="Vacuole_Formation_Reg"/>
</dbReference>
<keyword evidence="1" id="KW-0479">Metal-binding</keyword>
<dbReference type="PANTHER" id="PTHR32410:SF162">
    <property type="entry name" value="CHP-RICH ZINC FINGER PROTEIN-LIKE-RELATED"/>
    <property type="match status" value="1"/>
</dbReference>
<evidence type="ECO:0000259" key="6">
    <source>
        <dbReference type="SMART" id="SM00249"/>
    </source>
</evidence>
<accession>A0ABQ7YI39</accession>
<dbReference type="PANTHER" id="PTHR32410">
    <property type="entry name" value="CYSTEINE/HISTIDINE-RICH C1 DOMAIN FAMILY PROTEIN"/>
    <property type="match status" value="1"/>
</dbReference>
<keyword evidence="8" id="KW-1185">Reference proteome</keyword>
<sequence length="1013" mass="116807">MKNVQTFHGRNVMCATTCHSHCAQILTSNFSVIFVVRTPPVSDSSEHEIHPHPLYFSTNVDRCCSKCGKKGWYVFTRDECDDYVLDGKCAILPKKDELVRDWARSGIGSVYPAGRTRIRTDIVCSHFFSEFDVKAYGGYCCNELGCEEAVFHKECAKPLKEINHSFHPDHPLKLIIPTFPLKYSQPHICFCGRVFKVGYFCSLCDFKLDLECARRPEPLILLKNSYGHGHEHPLKLICDCEPYFGIRWEFCKVCVKGLDPADPYYRCQECKEYSFHVDCVDFFPEAYHTSHPQHPLKSLRGQVPDYADKKCLLCEEEFDQLHHQFHHCDVCNFSICRECIRHPPPINVQCLKTHEHQLHLVPRLIDFTCNACGMQGNRSPYFCLQCNFMIHRECIDLPRVININRHDHRVSYTPRLGHGEWKCKVCRKIVDGFYGAYSCSKCPAFAVHARCATRTGVWDMVEREGTPEEEEEIAPYEVIDDNTIRHFSHDHNLQLNKDGMILSENTVCKACVFEISSEPFYICKHQQCDFILHEKCANLPRKKRHVCNNLPFTLHTDSHFTFLCALCDQYSTDSLDHESHPHSLYYYCTCNTKGCRLCENTKGCRLCENEGNYLFSCDECDYTLNGKCALLPKKVMKKRYDDHPLFLSYGDMNVDEKYWCEACEKKVEPKEGFYTCNDCGVVLHISCLFGDFSYMMPVTRSNDEVVSNTSTSRPICYVCNTRCKLPSVLKVSRNEDVVFICSLKCRRHFKKCANPLREINHPSHPDHPLKLIIPTIPLQDSQPSTCFCGIKHVTTRKICKVCQTYVNQTASPHYKCQPCGFVIHVDCVCFSPEAYHTSHRQHPVNSLKCQVPDYADKKCLLCAKIFDEQHHQLHHCDVCNLSICRACMKDPPPVHVECLKTHEHQLHLVPRRINFTCNACGTQGDRSPYFCLLCNYMIHRECIDLPCVININRHDHHISYTPRLGHGEWKCKDCTVVSNTSICRPLCSVCNSRYKLPSILKVCKGGVDKYRTL</sequence>
<dbReference type="SMART" id="SM00249">
    <property type="entry name" value="PHD"/>
    <property type="match status" value="5"/>
</dbReference>
<feature type="domain" description="Zinc finger PHD-type" evidence="6">
    <location>
        <begin position="250"/>
        <end position="315"/>
    </location>
</feature>
<dbReference type="EMBL" id="JAGKQM010000017">
    <property type="protein sequence ID" value="KAH0866968.1"/>
    <property type="molecule type" value="Genomic_DNA"/>
</dbReference>
<dbReference type="InterPro" id="IPR054483">
    <property type="entry name" value="DC1-like_CT"/>
</dbReference>
<protein>
    <recommendedName>
        <fullName evidence="9">Phorbol-ester/DAG-type domain-containing protein</fullName>
    </recommendedName>
</protein>
<dbReference type="InterPro" id="IPR004146">
    <property type="entry name" value="DC1"/>
</dbReference>
<evidence type="ECO:0000313" key="8">
    <source>
        <dbReference type="Proteomes" id="UP000824890"/>
    </source>
</evidence>
<keyword evidence="3" id="KW-0863">Zinc-finger</keyword>
<feature type="domain" description="Phorbol-ester/DAG-type" evidence="5">
    <location>
        <begin position="790"/>
        <end position="833"/>
    </location>
</feature>
<evidence type="ECO:0008006" key="9">
    <source>
        <dbReference type="Google" id="ProtNLM"/>
    </source>
</evidence>
<dbReference type="InterPro" id="IPR002219">
    <property type="entry name" value="PKC_DAG/PE"/>
</dbReference>
<dbReference type="SUPFAM" id="SSF57889">
    <property type="entry name" value="Cysteine-rich domain"/>
    <property type="match status" value="7"/>
</dbReference>